<dbReference type="SMART" id="SM00091">
    <property type="entry name" value="PAS"/>
    <property type="match status" value="1"/>
</dbReference>
<comment type="caution">
    <text evidence="5">The sequence shown here is derived from an EMBL/GenBank/DDBJ whole genome shotgun (WGS) entry which is preliminary data.</text>
</comment>
<dbReference type="Pfam" id="PF00990">
    <property type="entry name" value="GGDEF"/>
    <property type="match status" value="1"/>
</dbReference>
<dbReference type="SMART" id="SM00267">
    <property type="entry name" value="GGDEF"/>
    <property type="match status" value="1"/>
</dbReference>
<dbReference type="InterPro" id="IPR035919">
    <property type="entry name" value="EAL_sf"/>
</dbReference>
<dbReference type="InterPro" id="IPR029787">
    <property type="entry name" value="Nucleotide_cyclase"/>
</dbReference>
<dbReference type="InterPro" id="IPR000700">
    <property type="entry name" value="PAS-assoc_C"/>
</dbReference>
<feature type="domain" description="PAS" evidence="1">
    <location>
        <begin position="103"/>
        <end position="173"/>
    </location>
</feature>
<dbReference type="InterPro" id="IPR000160">
    <property type="entry name" value="GGDEF_dom"/>
</dbReference>
<dbReference type="Pfam" id="PF08448">
    <property type="entry name" value="PAS_4"/>
    <property type="match status" value="1"/>
</dbReference>
<evidence type="ECO:0000313" key="5">
    <source>
        <dbReference type="EMBL" id="TCL51066.1"/>
    </source>
</evidence>
<evidence type="ECO:0000259" key="4">
    <source>
        <dbReference type="PROSITE" id="PS50887"/>
    </source>
</evidence>
<dbReference type="FunFam" id="3.20.20.450:FF:000001">
    <property type="entry name" value="Cyclic di-GMP phosphodiesterase yahA"/>
    <property type="match status" value="1"/>
</dbReference>
<dbReference type="CDD" id="cd00130">
    <property type="entry name" value="PAS"/>
    <property type="match status" value="1"/>
</dbReference>
<dbReference type="InterPro" id="IPR013656">
    <property type="entry name" value="PAS_4"/>
</dbReference>
<dbReference type="PROSITE" id="PS50887">
    <property type="entry name" value="GGDEF"/>
    <property type="match status" value="1"/>
</dbReference>
<dbReference type="Gene3D" id="3.20.20.450">
    <property type="entry name" value="EAL domain"/>
    <property type="match status" value="1"/>
</dbReference>
<dbReference type="Pfam" id="PF00563">
    <property type="entry name" value="EAL"/>
    <property type="match status" value="1"/>
</dbReference>
<dbReference type="EMBL" id="SLUL01000004">
    <property type="protein sequence ID" value="TCL51066.1"/>
    <property type="molecule type" value="Genomic_DNA"/>
</dbReference>
<dbReference type="PANTHER" id="PTHR44757">
    <property type="entry name" value="DIGUANYLATE CYCLASE DGCP"/>
    <property type="match status" value="1"/>
</dbReference>
<gene>
    <name evidence="5" type="ORF">EDD69_104119</name>
</gene>
<dbReference type="InterPro" id="IPR052155">
    <property type="entry name" value="Biofilm_reg_signaling"/>
</dbReference>
<evidence type="ECO:0000259" key="3">
    <source>
        <dbReference type="PROSITE" id="PS50883"/>
    </source>
</evidence>
<sequence length="659" mass="75976">MVKKGMKLYQTCCATVKEVEQFVKNHRLHEKKKVYISIFAHEKDERLKREIIQKVQQLLPEATMLQMVGGTFSNQVIVSFMILEEDEASTEQLDEMRKQIEISEQYYKSLFEHNPDIVYSTDLQGNFTSVNPAFEKVFGYRAEEILHTNALDYIKKEDVSRVRRYFYRALKGKVQQYNLEIPTKSGEVYLFQIKNVPIIVNGEKVGIYGIGRDITKQKKAEEKIIYLAYYDTETRLPNRVKFTELLNEAIAEAKKEKRSLAVLFIDMDRFKIINDTIGHYAGDEIIKQIADRLRKVIPDGSYLGRFGGDKFSLLMTQQVDVQRIIEWAKKMLRAIAVPFIYEEKEFFITASIGVSIYPNDGLDAQSLLKNADIAMNRAKQQGGNRIKLYSTKMNEQALYRIELESYLRKALEKDEFFLVYQPLIDLETGAIFGSEALLRWNHPKIGLVSPTEFIPIAEEIGLIHEIGRWVLKEACTQTKKWHDLGLGPLTVSVNVSATQFQQPTFLEDVKWALNVSKLPPHCLNLELTESLMLRNISYSIHVMKQLQALGVKVSIDDFGTGYSSLSYLKSLPIDSLKIDRSFIQQIHEDRSHIAIVKAIITMGYGLRLKVVAEGVETLEQMKLLKRLKCHYAQGYIIFKPLAADEFEKQVMKRERMSNL</sequence>
<dbReference type="AlphaFoldDB" id="A0A4R1QHU2"/>
<dbReference type="NCBIfam" id="TIGR00229">
    <property type="entry name" value="sensory_box"/>
    <property type="match status" value="1"/>
</dbReference>
<dbReference type="NCBIfam" id="TIGR00254">
    <property type="entry name" value="GGDEF"/>
    <property type="match status" value="1"/>
</dbReference>
<keyword evidence="6" id="KW-1185">Reference proteome</keyword>
<dbReference type="InterPro" id="IPR001633">
    <property type="entry name" value="EAL_dom"/>
</dbReference>
<feature type="domain" description="EAL" evidence="3">
    <location>
        <begin position="400"/>
        <end position="654"/>
    </location>
</feature>
<dbReference type="Proteomes" id="UP000295658">
    <property type="component" value="Unassembled WGS sequence"/>
</dbReference>
<dbReference type="SUPFAM" id="SSF55073">
    <property type="entry name" value="Nucleotide cyclase"/>
    <property type="match status" value="1"/>
</dbReference>
<evidence type="ECO:0000259" key="2">
    <source>
        <dbReference type="PROSITE" id="PS50113"/>
    </source>
</evidence>
<evidence type="ECO:0000313" key="6">
    <source>
        <dbReference type="Proteomes" id="UP000295658"/>
    </source>
</evidence>
<dbReference type="SUPFAM" id="SSF55785">
    <property type="entry name" value="PYP-like sensor domain (PAS domain)"/>
    <property type="match status" value="1"/>
</dbReference>
<dbReference type="InterPro" id="IPR043128">
    <property type="entry name" value="Rev_trsase/Diguanyl_cyclase"/>
</dbReference>
<dbReference type="SMART" id="SM00052">
    <property type="entry name" value="EAL"/>
    <property type="match status" value="1"/>
</dbReference>
<dbReference type="CDD" id="cd01948">
    <property type="entry name" value="EAL"/>
    <property type="match status" value="1"/>
</dbReference>
<proteinExistence type="predicted"/>
<dbReference type="PROSITE" id="PS50113">
    <property type="entry name" value="PAC"/>
    <property type="match status" value="1"/>
</dbReference>
<dbReference type="InterPro" id="IPR000014">
    <property type="entry name" value="PAS"/>
</dbReference>
<organism evidence="5 6">
    <name type="scientific">Thermolongibacillus altinsuensis</name>
    <dbReference type="NCBI Taxonomy" id="575256"/>
    <lineage>
        <taxon>Bacteria</taxon>
        <taxon>Bacillati</taxon>
        <taxon>Bacillota</taxon>
        <taxon>Bacilli</taxon>
        <taxon>Bacillales</taxon>
        <taxon>Anoxybacillaceae</taxon>
        <taxon>Thermolongibacillus</taxon>
    </lineage>
</organism>
<dbReference type="Gene3D" id="3.30.450.20">
    <property type="entry name" value="PAS domain"/>
    <property type="match status" value="1"/>
</dbReference>
<feature type="domain" description="PAC" evidence="2">
    <location>
        <begin position="175"/>
        <end position="226"/>
    </location>
</feature>
<evidence type="ECO:0000259" key="1">
    <source>
        <dbReference type="PROSITE" id="PS50112"/>
    </source>
</evidence>
<dbReference type="Gene3D" id="3.30.70.270">
    <property type="match status" value="1"/>
</dbReference>
<dbReference type="CDD" id="cd01949">
    <property type="entry name" value="GGDEF"/>
    <property type="match status" value="1"/>
</dbReference>
<dbReference type="SUPFAM" id="SSF141868">
    <property type="entry name" value="EAL domain-like"/>
    <property type="match status" value="1"/>
</dbReference>
<dbReference type="PROSITE" id="PS50112">
    <property type="entry name" value="PAS"/>
    <property type="match status" value="1"/>
</dbReference>
<dbReference type="InterPro" id="IPR035965">
    <property type="entry name" value="PAS-like_dom_sf"/>
</dbReference>
<dbReference type="PROSITE" id="PS50883">
    <property type="entry name" value="EAL"/>
    <property type="match status" value="1"/>
</dbReference>
<reference evidence="5 6" key="1">
    <citation type="submission" date="2019-03" db="EMBL/GenBank/DDBJ databases">
        <title>Genomic Encyclopedia of Type Strains, Phase IV (KMG-IV): sequencing the most valuable type-strain genomes for metagenomic binning, comparative biology and taxonomic classification.</title>
        <authorList>
            <person name="Goeker M."/>
        </authorList>
    </citation>
    <scope>NUCLEOTIDE SEQUENCE [LARGE SCALE GENOMIC DNA]</scope>
    <source>
        <strain evidence="5 6">DSM 24979</strain>
    </source>
</reference>
<protein>
    <submittedName>
        <fullName evidence="5">PAS domain S-box-containing protein/diguanylate cyclase (GGDEF)-like protein</fullName>
    </submittedName>
</protein>
<dbReference type="PANTHER" id="PTHR44757:SF2">
    <property type="entry name" value="BIOFILM ARCHITECTURE MAINTENANCE PROTEIN MBAA"/>
    <property type="match status" value="1"/>
</dbReference>
<accession>A0A4R1QHU2</accession>
<feature type="domain" description="GGDEF" evidence="4">
    <location>
        <begin position="258"/>
        <end position="391"/>
    </location>
</feature>
<name>A0A4R1QHU2_9BACL</name>